<dbReference type="RefSeq" id="WP_089081664.1">
    <property type="nucleotide sequence ID" value="NZ_VFPJ01000001.1"/>
</dbReference>
<accession>A0A543G4F4</accession>
<organism evidence="2 3">
    <name type="scientific">Flavobacterium branchiophilum</name>
    <dbReference type="NCBI Taxonomy" id="55197"/>
    <lineage>
        <taxon>Bacteria</taxon>
        <taxon>Pseudomonadati</taxon>
        <taxon>Bacteroidota</taxon>
        <taxon>Flavobacteriia</taxon>
        <taxon>Flavobacteriales</taxon>
        <taxon>Flavobacteriaceae</taxon>
        <taxon>Flavobacterium</taxon>
    </lineage>
</organism>
<dbReference type="AlphaFoldDB" id="A0A543G4F4"/>
<feature type="compositionally biased region" description="Low complexity" evidence="1">
    <location>
        <begin position="419"/>
        <end position="438"/>
    </location>
</feature>
<dbReference type="InterPro" id="IPR032774">
    <property type="entry name" value="WG_beta_rep"/>
</dbReference>
<dbReference type="Proteomes" id="UP000320773">
    <property type="component" value="Unassembled WGS sequence"/>
</dbReference>
<comment type="caution">
    <text evidence="2">The sequence shown here is derived from an EMBL/GenBank/DDBJ whole genome shotgun (WGS) entry which is preliminary data.</text>
</comment>
<dbReference type="Pfam" id="PF14903">
    <property type="entry name" value="WG_beta_rep"/>
    <property type="match status" value="1"/>
</dbReference>
<reference evidence="2 3" key="1">
    <citation type="submission" date="2019-06" db="EMBL/GenBank/DDBJ databases">
        <title>Genomic Encyclopedia of Archaeal and Bacterial Type Strains, Phase II (KMG-II): from individual species to whole genera.</title>
        <authorList>
            <person name="Goeker M."/>
        </authorList>
    </citation>
    <scope>NUCLEOTIDE SEQUENCE [LARGE SCALE GENOMIC DNA]</scope>
    <source>
        <strain evidence="2 3">DSM 24789</strain>
    </source>
</reference>
<feature type="region of interest" description="Disordered" evidence="1">
    <location>
        <begin position="419"/>
        <end position="441"/>
    </location>
</feature>
<name>A0A543G4F4_9FLAO</name>
<evidence type="ECO:0000256" key="1">
    <source>
        <dbReference type="SAM" id="MobiDB-lite"/>
    </source>
</evidence>
<sequence>MKKYILLILYFCTIVSFAQKKYFKDAIEKGRNASSFYYCNLSDSKVVKESDVRDYAYQNNYIIKNITTQIVNRFGDSFTGVNTFEFLPVLEIPNYVFSKYVSNDISNLLLSDIKKNNKGKAYIFNPASSNFQYREVYWSGTILDNEIQGEGFGLFTSDDEKNMISFRGNFDKGSLKGNAKFNQYTYNSSNFENGTSIKNTISLENFNENIAVLKIDNKYGFINSDFNIITPIKYESIDKEYENGKAFVTLNNEKIIIDSKGNFLEYTQEQKNIFEAIRIKKEKEERKLAYYKPQIEAYNSIAQSIAKQYMNAYVPKTGNNPRFEFANPNDFDKSVRKVYIIWNGRHYSDAYSKSHIAAVEGNIYISEGRFEELVVSQNAKYMLSATQNWNATKDLAIAAWKALPEVDYSYSSSSTYSSESYSNNSNQKNNNNETLKNSESVKIDKEKYRTGNFELPNYTEEVVYSEKYVTKSLIKFNDNISFNIYYNPECGKYYHKETPGIKSYYKDKISLIKSMYATEKGGFDIIYTFGNSSTCD</sequence>
<dbReference type="EMBL" id="VFPJ01000001">
    <property type="protein sequence ID" value="TQM40915.1"/>
    <property type="molecule type" value="Genomic_DNA"/>
</dbReference>
<protein>
    <submittedName>
        <fullName evidence="2">WG repeat protein</fullName>
    </submittedName>
</protein>
<evidence type="ECO:0000313" key="3">
    <source>
        <dbReference type="Proteomes" id="UP000320773"/>
    </source>
</evidence>
<evidence type="ECO:0000313" key="2">
    <source>
        <dbReference type="EMBL" id="TQM40915.1"/>
    </source>
</evidence>
<proteinExistence type="predicted"/>
<gene>
    <name evidence="2" type="ORF">BC670_1835</name>
</gene>